<gene>
    <name evidence="2" type="ORF">WA1_26935</name>
</gene>
<dbReference type="SUPFAM" id="SSF55729">
    <property type="entry name" value="Acyl-CoA N-acyltransferases (Nat)"/>
    <property type="match status" value="1"/>
</dbReference>
<proteinExistence type="predicted"/>
<feature type="domain" description="N-acetyltransferase" evidence="1">
    <location>
        <begin position="1"/>
        <end position="171"/>
    </location>
</feature>
<dbReference type="InterPro" id="IPR016181">
    <property type="entry name" value="Acyl_CoA_acyltransferase"/>
</dbReference>
<dbReference type="AlphaFoldDB" id="A0A139X650"/>
<comment type="caution">
    <text evidence="2">The sequence shown here is derived from an EMBL/GenBank/DDBJ whole genome shotgun (WGS) entry which is preliminary data.</text>
</comment>
<organism evidence="2 3">
    <name type="scientific">Scytonema hofmannii PCC 7110</name>
    <dbReference type="NCBI Taxonomy" id="128403"/>
    <lineage>
        <taxon>Bacteria</taxon>
        <taxon>Bacillati</taxon>
        <taxon>Cyanobacteriota</taxon>
        <taxon>Cyanophyceae</taxon>
        <taxon>Nostocales</taxon>
        <taxon>Scytonemataceae</taxon>
        <taxon>Scytonema</taxon>
    </lineage>
</organism>
<dbReference type="InterPro" id="IPR000182">
    <property type="entry name" value="GNAT_dom"/>
</dbReference>
<evidence type="ECO:0000313" key="2">
    <source>
        <dbReference type="EMBL" id="KYC40178.1"/>
    </source>
</evidence>
<dbReference type="Pfam" id="PF21926">
    <property type="entry name" value="FeeM"/>
    <property type="match status" value="1"/>
</dbReference>
<protein>
    <recommendedName>
        <fullName evidence="1">N-acetyltransferase domain-containing protein</fullName>
    </recommendedName>
</protein>
<evidence type="ECO:0000259" key="1">
    <source>
        <dbReference type="PROSITE" id="PS51186"/>
    </source>
</evidence>
<dbReference type="RefSeq" id="WP_017749573.1">
    <property type="nucleotide sequence ID" value="NZ_KQ976354.1"/>
</dbReference>
<dbReference type="Gene3D" id="3.40.630.30">
    <property type="match status" value="1"/>
</dbReference>
<sequence length="191" mass="22776">MEIRLVKTEEEKEAVYRFRYQIYIEEMRFKQFYADRDRQTIREPLDEFGYIFIALQENKVVGTVRVNYANLSDLGYYLGLFDMESVGHFHPQRTSITTKLIVSSEFRSTTLAVRLVLAAYQQAIKDRIKYDFIECKPNLVNFFLRIGYKLHKEQINHPDRGKCISMILNLEDFEHFERIGSPFLRVLVKQN</sequence>
<dbReference type="OrthoDB" id="9809206at2"/>
<dbReference type="PROSITE" id="PS51186">
    <property type="entry name" value="GNAT"/>
    <property type="match status" value="1"/>
</dbReference>
<dbReference type="EMBL" id="ANNX02000030">
    <property type="protein sequence ID" value="KYC40178.1"/>
    <property type="molecule type" value="Genomic_DNA"/>
</dbReference>
<accession>A0A139X650</accession>
<evidence type="ECO:0000313" key="3">
    <source>
        <dbReference type="Proteomes" id="UP000076925"/>
    </source>
</evidence>
<keyword evidence="3" id="KW-1185">Reference proteome</keyword>
<dbReference type="InterPro" id="IPR054597">
    <property type="entry name" value="FeeM_cat"/>
</dbReference>
<dbReference type="GO" id="GO:0016747">
    <property type="term" value="F:acyltransferase activity, transferring groups other than amino-acyl groups"/>
    <property type="evidence" value="ECO:0007669"/>
    <property type="project" value="InterPro"/>
</dbReference>
<dbReference type="Proteomes" id="UP000076925">
    <property type="component" value="Unassembled WGS sequence"/>
</dbReference>
<name>A0A139X650_9CYAN</name>
<reference evidence="2 3" key="1">
    <citation type="journal article" date="2013" name="Genome Biol. Evol.">
        <title>Genomes of Stigonematalean cyanobacteria (subsection V) and the evolution of oxygenic photosynthesis from prokaryotes to plastids.</title>
        <authorList>
            <person name="Dagan T."/>
            <person name="Roettger M."/>
            <person name="Stucken K."/>
            <person name="Landan G."/>
            <person name="Koch R."/>
            <person name="Major P."/>
            <person name="Gould S.B."/>
            <person name="Goremykin V.V."/>
            <person name="Rippka R."/>
            <person name="Tandeau de Marsac N."/>
            <person name="Gugger M."/>
            <person name="Lockhart P.J."/>
            <person name="Allen J.F."/>
            <person name="Brune I."/>
            <person name="Maus I."/>
            <person name="Puhler A."/>
            <person name="Martin W.F."/>
        </authorList>
    </citation>
    <scope>NUCLEOTIDE SEQUENCE [LARGE SCALE GENOMIC DNA]</scope>
    <source>
        <strain evidence="2 3">PCC 7110</strain>
    </source>
</reference>